<dbReference type="Proteomes" id="UP001165063">
    <property type="component" value="Unassembled WGS sequence"/>
</dbReference>
<keyword evidence="11" id="KW-1185">Reference proteome</keyword>
<comment type="subcellular location">
    <subcellularLocation>
        <location evidence="1">Membrane</location>
        <topology evidence="1">Multi-pass membrane protein</topology>
    </subcellularLocation>
</comment>
<dbReference type="PROSITE" id="PS50893">
    <property type="entry name" value="ABC_TRANSPORTER_2"/>
    <property type="match status" value="1"/>
</dbReference>
<evidence type="ECO:0000313" key="10">
    <source>
        <dbReference type="EMBL" id="GMG29351.1"/>
    </source>
</evidence>
<dbReference type="InterPro" id="IPR034001">
    <property type="entry name" value="ABCG_PDR_1"/>
</dbReference>
<feature type="domain" description="ABC transporter" evidence="9">
    <location>
        <begin position="251"/>
        <end position="501"/>
    </location>
</feature>
<evidence type="ECO:0000256" key="4">
    <source>
        <dbReference type="ARBA" id="ARBA00022737"/>
    </source>
</evidence>
<feature type="transmembrane region" description="Helical" evidence="8">
    <location>
        <begin position="642"/>
        <end position="668"/>
    </location>
</feature>
<accession>A0A9W6YW45</accession>
<dbReference type="PROSITE" id="PS00211">
    <property type="entry name" value="ABC_TRANSPORTER_1"/>
    <property type="match status" value="1"/>
</dbReference>
<evidence type="ECO:0000256" key="3">
    <source>
        <dbReference type="ARBA" id="ARBA00022692"/>
    </source>
</evidence>
<feature type="transmembrane region" description="Helical" evidence="8">
    <location>
        <begin position="724"/>
        <end position="742"/>
    </location>
</feature>
<feature type="transmembrane region" description="Helical" evidence="8">
    <location>
        <begin position="865"/>
        <end position="882"/>
    </location>
</feature>
<keyword evidence="4" id="KW-0677">Repeat</keyword>
<keyword evidence="6 8" id="KW-0472">Membrane</keyword>
<feature type="compositionally biased region" description="Polar residues" evidence="7">
    <location>
        <begin position="51"/>
        <end position="62"/>
    </location>
</feature>
<dbReference type="AlphaFoldDB" id="A0A9W6YW45"/>
<dbReference type="Pfam" id="PF00005">
    <property type="entry name" value="ABC_tran"/>
    <property type="match status" value="2"/>
</dbReference>
<dbReference type="InterPro" id="IPR010929">
    <property type="entry name" value="PDR_CDR_ABC"/>
</dbReference>
<evidence type="ECO:0000313" key="11">
    <source>
        <dbReference type="Proteomes" id="UP001165063"/>
    </source>
</evidence>
<dbReference type="CDD" id="cd03233">
    <property type="entry name" value="ABCG_PDR_domain1"/>
    <property type="match status" value="1"/>
</dbReference>
<dbReference type="Pfam" id="PF14510">
    <property type="entry name" value="ABC_trans_N"/>
    <property type="match status" value="1"/>
</dbReference>
<feature type="compositionally biased region" description="Polar residues" evidence="7">
    <location>
        <begin position="145"/>
        <end position="174"/>
    </location>
</feature>
<feature type="region of interest" description="Disordered" evidence="7">
    <location>
        <begin position="1"/>
        <end position="192"/>
    </location>
</feature>
<dbReference type="PANTHER" id="PTHR19241">
    <property type="entry name" value="ATP-BINDING CASSETTE TRANSPORTER"/>
    <property type="match status" value="1"/>
</dbReference>
<feature type="compositionally biased region" description="Polar residues" evidence="7">
    <location>
        <begin position="70"/>
        <end position="82"/>
    </location>
</feature>
<name>A0A9W6YW45_AMBMO</name>
<dbReference type="EMBL" id="BSXU01001619">
    <property type="protein sequence ID" value="GMG29351.1"/>
    <property type="molecule type" value="Genomic_DNA"/>
</dbReference>
<dbReference type="GO" id="GO:0140359">
    <property type="term" value="F:ABC-type transporter activity"/>
    <property type="evidence" value="ECO:0007669"/>
    <property type="project" value="InterPro"/>
</dbReference>
<comment type="caution">
    <text evidence="10">The sequence shown here is derived from an EMBL/GenBank/DDBJ whole genome shotgun (WGS) entry which is preliminary data.</text>
</comment>
<dbReference type="InterPro" id="IPR017871">
    <property type="entry name" value="ABC_transporter-like_CS"/>
</dbReference>
<feature type="transmembrane region" description="Helical" evidence="8">
    <location>
        <begin position="762"/>
        <end position="780"/>
    </location>
</feature>
<keyword evidence="5 8" id="KW-1133">Transmembrane helix</keyword>
<proteinExistence type="predicted"/>
<organism evidence="10 11">
    <name type="scientific">Ambrosiozyma monospora</name>
    <name type="common">Yeast</name>
    <name type="synonym">Endomycopsis monosporus</name>
    <dbReference type="NCBI Taxonomy" id="43982"/>
    <lineage>
        <taxon>Eukaryota</taxon>
        <taxon>Fungi</taxon>
        <taxon>Dikarya</taxon>
        <taxon>Ascomycota</taxon>
        <taxon>Saccharomycotina</taxon>
        <taxon>Pichiomycetes</taxon>
        <taxon>Pichiales</taxon>
        <taxon>Pichiaceae</taxon>
        <taxon>Ambrosiozyma</taxon>
    </lineage>
</organism>
<dbReference type="InterPro" id="IPR013525">
    <property type="entry name" value="ABC2_TM"/>
</dbReference>
<evidence type="ECO:0000256" key="7">
    <source>
        <dbReference type="SAM" id="MobiDB-lite"/>
    </source>
</evidence>
<reference evidence="10" key="1">
    <citation type="submission" date="2023-04" db="EMBL/GenBank/DDBJ databases">
        <title>Ambrosiozyma monospora NBRC 1965.</title>
        <authorList>
            <person name="Ichikawa N."/>
            <person name="Sato H."/>
            <person name="Tonouchi N."/>
        </authorList>
    </citation>
    <scope>NUCLEOTIDE SEQUENCE</scope>
    <source>
        <strain evidence="10">NBRC 1965</strain>
    </source>
</reference>
<feature type="transmembrane region" description="Helical" evidence="8">
    <location>
        <begin position="611"/>
        <end position="636"/>
    </location>
</feature>
<evidence type="ECO:0000259" key="9">
    <source>
        <dbReference type="PROSITE" id="PS50893"/>
    </source>
</evidence>
<evidence type="ECO:0000256" key="2">
    <source>
        <dbReference type="ARBA" id="ARBA00022448"/>
    </source>
</evidence>
<gene>
    <name evidence="10" type="ORF">Amon01_000370500</name>
</gene>
<dbReference type="Pfam" id="PF01061">
    <property type="entry name" value="ABC2_membrane"/>
    <property type="match status" value="1"/>
</dbReference>
<dbReference type="SUPFAM" id="SSF52540">
    <property type="entry name" value="P-loop containing nucleoside triphosphate hydrolases"/>
    <property type="match status" value="2"/>
</dbReference>
<dbReference type="GO" id="GO:0016887">
    <property type="term" value="F:ATP hydrolysis activity"/>
    <property type="evidence" value="ECO:0007669"/>
    <property type="project" value="InterPro"/>
</dbReference>
<dbReference type="OrthoDB" id="245989at2759"/>
<dbReference type="Pfam" id="PF06422">
    <property type="entry name" value="PDR_CDR"/>
    <property type="match status" value="1"/>
</dbReference>
<keyword evidence="3 8" id="KW-0812">Transmembrane</keyword>
<keyword evidence="2" id="KW-0813">Transport</keyword>
<evidence type="ECO:0000256" key="6">
    <source>
        <dbReference type="ARBA" id="ARBA00023136"/>
    </source>
</evidence>
<evidence type="ECO:0000256" key="8">
    <source>
        <dbReference type="SAM" id="Phobius"/>
    </source>
</evidence>
<dbReference type="InterPro" id="IPR029481">
    <property type="entry name" value="ABC_trans_N"/>
</dbReference>
<evidence type="ECO:0000256" key="1">
    <source>
        <dbReference type="ARBA" id="ARBA00004141"/>
    </source>
</evidence>
<sequence>MSTIRVHSDDDPSDQFNGMEENEIRNLARELTHASRDASGYDPPAQDAQYPPSNQPVSTNQAPIGGSSLKEPSSTVPIQDSGRSGGPAAAPIREPGQRDLPTVDQSERDVYGRNQPSTQPQPSTAAGTAPLVQSKQPVRADNRPYLNQQEGTSTTPRKSISSFSRQSTRISQLPATGEPPFNSDDKRLDPDSDEFNAKYWIKNLRVMRDKDVDYYKPCKLGVVYKDLRAFGSGADADFKENCINFPIKWFNKARNMVNVDLNQTDILHPMDALMRPGTLNVVLGRPGAGCTTLLKCISSQTHGFHVDKNTRISYDGLTPHAIMNHYRGDVIYNAEVETHFPHLTVGQTLELASSMKVPQNRPAGIDRETYSKHLAKVAMALFGLSHTYYTKVGDDFVRGVSGGERKRVSIAEVTLSGGKLECWDNSTRGLDSASAENFVKTLKMSSEVLDTTGVLSIYQCSQGAYDYFDNALVLYEGRQIYFGNAQRAQAFFERMGYECPARQTTPDFLTSLTSPIERTPKKGWESRVPRTPDEFEAYWKNSPEYQELLRDIDEYMQETDNAKAEFTEHFQNSKTAKQANRANHKQPYTLSYPMQVRYLTRRAFQRIRGNLTLPLFTIFSNFFMALINGSVFYNLGNKVEDIYFRGACLFFACLFNSMMSLLEIFALYEARPIVEKHREYGFYHPSAEAFASIFSEIPTKLFTSTFFNITLYFMANLRRDAGHFFYYMFIGTLSLFIMSHMFRTIGSCTKSLSEAMTPASLLVLAMSVYAGFIVPTNYMLGWSRWINYINPIAYVFESMMINEFHGRKLDCRGSMVPSGGPYENAPASSRICGEVGAVPGQNYIDGERYLHVAYQYHHTHKWRNVGISIGFMLFFLGTYLLAVEYNPPARQTGEKILFLRSKLRQIEKQKKLAASRDLEAQNDYDQKSASLIASEDDSSSKDEIQLESSNDVFHWKNVCYEVPYHGGPRKLLNHVDGWVKPGTLTALMGSSGAGKTTLLDVLAARVTTGVVTGDMLVNGKQRDSSFQRSTGYVQQQDLHLSTSTVREALRFSAYLRQPSSVSKEEKNAYVETVMHVLEMTPYADAIVGVPAKIVVIFG</sequence>
<feature type="compositionally biased region" description="Polar residues" evidence="7">
    <location>
        <begin position="114"/>
        <end position="136"/>
    </location>
</feature>
<evidence type="ECO:0000256" key="5">
    <source>
        <dbReference type="ARBA" id="ARBA00022989"/>
    </source>
</evidence>
<dbReference type="InterPro" id="IPR027417">
    <property type="entry name" value="P-loop_NTPase"/>
</dbReference>
<dbReference type="GO" id="GO:0005524">
    <property type="term" value="F:ATP binding"/>
    <property type="evidence" value="ECO:0007669"/>
    <property type="project" value="InterPro"/>
</dbReference>
<feature type="compositionally biased region" description="Basic and acidic residues" evidence="7">
    <location>
        <begin position="22"/>
        <end position="36"/>
    </location>
</feature>
<feature type="compositionally biased region" description="Basic and acidic residues" evidence="7">
    <location>
        <begin position="1"/>
        <end position="10"/>
    </location>
</feature>
<dbReference type="Gene3D" id="3.40.50.300">
    <property type="entry name" value="P-loop containing nucleotide triphosphate hydrolases"/>
    <property type="match status" value="2"/>
</dbReference>
<protein>
    <submittedName>
        <fullName evidence="10">Unnamed protein product</fullName>
    </submittedName>
</protein>
<dbReference type="InterPro" id="IPR003439">
    <property type="entry name" value="ABC_transporter-like_ATP-bd"/>
</dbReference>
<dbReference type="GO" id="GO:0016020">
    <property type="term" value="C:membrane"/>
    <property type="evidence" value="ECO:0007669"/>
    <property type="project" value="UniProtKB-SubCell"/>
</dbReference>